<name>A0A3N0Z4X2_ANAGA</name>
<keyword evidence="2" id="KW-1185">Reference proteome</keyword>
<comment type="caution">
    <text evidence="1">The sequence shown here is derived from an EMBL/GenBank/DDBJ whole genome shotgun (WGS) entry which is preliminary data.</text>
</comment>
<dbReference type="EMBL" id="RJVU01008328">
    <property type="protein sequence ID" value="ROL53530.1"/>
    <property type="molecule type" value="Genomic_DNA"/>
</dbReference>
<evidence type="ECO:0000313" key="1">
    <source>
        <dbReference type="EMBL" id="ROL53530.1"/>
    </source>
</evidence>
<organism evidence="1 2">
    <name type="scientific">Anabarilius grahami</name>
    <name type="common">Kanglang fish</name>
    <name type="synonym">Barilius grahami</name>
    <dbReference type="NCBI Taxonomy" id="495550"/>
    <lineage>
        <taxon>Eukaryota</taxon>
        <taxon>Metazoa</taxon>
        <taxon>Chordata</taxon>
        <taxon>Craniata</taxon>
        <taxon>Vertebrata</taxon>
        <taxon>Euteleostomi</taxon>
        <taxon>Actinopterygii</taxon>
        <taxon>Neopterygii</taxon>
        <taxon>Teleostei</taxon>
        <taxon>Ostariophysi</taxon>
        <taxon>Cypriniformes</taxon>
        <taxon>Xenocyprididae</taxon>
        <taxon>Xenocypridinae</taxon>
        <taxon>Xenocypridinae incertae sedis</taxon>
        <taxon>Anabarilius</taxon>
    </lineage>
</organism>
<evidence type="ECO:0000313" key="2">
    <source>
        <dbReference type="Proteomes" id="UP000281406"/>
    </source>
</evidence>
<proteinExistence type="predicted"/>
<accession>A0A3N0Z4X2</accession>
<reference evidence="1 2" key="1">
    <citation type="submission" date="2018-10" db="EMBL/GenBank/DDBJ databases">
        <title>Genome assembly for a Yunnan-Guizhou Plateau 3E fish, Anabarilius grahami (Regan), and its evolutionary and genetic applications.</title>
        <authorList>
            <person name="Jiang W."/>
        </authorList>
    </citation>
    <scope>NUCLEOTIDE SEQUENCE [LARGE SCALE GENOMIC DNA]</scope>
    <source>
        <strain evidence="1">AG-KIZ</strain>
        <tissue evidence="1">Muscle</tissue>
    </source>
</reference>
<dbReference type="AlphaFoldDB" id="A0A3N0Z4X2"/>
<protein>
    <submittedName>
        <fullName evidence="1">Uncharacterized protein</fullName>
    </submittedName>
</protein>
<sequence>MKEASTLHLNCMAHSSSAALRLNTTTKGGFCVHTNIQELSLCGPQIRSLLKADINLSFPVKSQEVRRVKLQQDKAPTSRWLNDFLVKVLA</sequence>
<dbReference type="Proteomes" id="UP000281406">
    <property type="component" value="Unassembled WGS sequence"/>
</dbReference>
<gene>
    <name evidence="1" type="ORF">DPX16_21779</name>
</gene>